<gene>
    <name evidence="1" type="ORF">JOQ06_004155</name>
</gene>
<proteinExistence type="predicted"/>
<dbReference type="Proteomes" id="UP001219934">
    <property type="component" value="Unassembled WGS sequence"/>
</dbReference>
<organism evidence="1 2">
    <name type="scientific">Pogonophryne albipinna</name>
    <dbReference type="NCBI Taxonomy" id="1090488"/>
    <lineage>
        <taxon>Eukaryota</taxon>
        <taxon>Metazoa</taxon>
        <taxon>Chordata</taxon>
        <taxon>Craniata</taxon>
        <taxon>Vertebrata</taxon>
        <taxon>Euteleostomi</taxon>
        <taxon>Actinopterygii</taxon>
        <taxon>Neopterygii</taxon>
        <taxon>Teleostei</taxon>
        <taxon>Neoteleostei</taxon>
        <taxon>Acanthomorphata</taxon>
        <taxon>Eupercaria</taxon>
        <taxon>Perciformes</taxon>
        <taxon>Notothenioidei</taxon>
        <taxon>Pogonophryne</taxon>
    </lineage>
</organism>
<comment type="caution">
    <text evidence="1">The sequence shown here is derived from an EMBL/GenBank/DDBJ whole genome shotgun (WGS) entry which is preliminary data.</text>
</comment>
<name>A0AAD6F6P1_9TELE</name>
<accession>A0AAD6F6P1</accession>
<evidence type="ECO:0000313" key="1">
    <source>
        <dbReference type="EMBL" id="KAJ4922752.1"/>
    </source>
</evidence>
<evidence type="ECO:0000313" key="2">
    <source>
        <dbReference type="Proteomes" id="UP001219934"/>
    </source>
</evidence>
<keyword evidence="2" id="KW-1185">Reference proteome</keyword>
<sequence>MNVPNGEVWERLLVERLLLVERNTGSTEDTRVSTTLPGLRPCVQRLLKLCFPHCDSVCSSGELLTDGLGTCKRSLQGLIIRTMPPPHPYVLKHKLKQSFSPALTFLHTQDLWAACTSSFSQERGGQRKYRKLEEFLPFDDVITLRQVGGELGAVLQLWSIRLEIPSSWASESE</sequence>
<dbReference type="AlphaFoldDB" id="A0AAD6F6P1"/>
<reference evidence="1" key="1">
    <citation type="submission" date="2022-11" db="EMBL/GenBank/DDBJ databases">
        <title>Chromosome-level genome of Pogonophryne albipinna.</title>
        <authorList>
            <person name="Jo E."/>
        </authorList>
    </citation>
    <scope>NUCLEOTIDE SEQUENCE</scope>
    <source>
        <strain evidence="1">SGF0006</strain>
        <tissue evidence="1">Muscle</tissue>
    </source>
</reference>
<protein>
    <submittedName>
        <fullName evidence="1">Uncharacterized protein</fullName>
    </submittedName>
</protein>
<dbReference type="EMBL" id="JAPTMU010000059">
    <property type="protein sequence ID" value="KAJ4922752.1"/>
    <property type="molecule type" value="Genomic_DNA"/>
</dbReference>